<comment type="caution">
    <text evidence="1">The sequence shown here is derived from an EMBL/GenBank/DDBJ whole genome shotgun (WGS) entry which is preliminary data.</text>
</comment>
<dbReference type="AlphaFoldDB" id="A0A8H3J024"/>
<reference evidence="1" key="1">
    <citation type="submission" date="2021-03" db="EMBL/GenBank/DDBJ databases">
        <authorList>
            <person name="Tagirdzhanova G."/>
        </authorList>
    </citation>
    <scope>NUCLEOTIDE SEQUENCE</scope>
</reference>
<accession>A0A8H3J024</accession>
<proteinExistence type="predicted"/>
<dbReference type="OrthoDB" id="5410873at2759"/>
<protein>
    <submittedName>
        <fullName evidence="1">Uncharacterized protein</fullName>
    </submittedName>
</protein>
<organism evidence="1 2">
    <name type="scientific">Alectoria fallacina</name>
    <dbReference type="NCBI Taxonomy" id="1903189"/>
    <lineage>
        <taxon>Eukaryota</taxon>
        <taxon>Fungi</taxon>
        <taxon>Dikarya</taxon>
        <taxon>Ascomycota</taxon>
        <taxon>Pezizomycotina</taxon>
        <taxon>Lecanoromycetes</taxon>
        <taxon>OSLEUM clade</taxon>
        <taxon>Lecanoromycetidae</taxon>
        <taxon>Lecanorales</taxon>
        <taxon>Lecanorineae</taxon>
        <taxon>Parmeliaceae</taxon>
        <taxon>Alectoria</taxon>
    </lineage>
</organism>
<keyword evidence="2" id="KW-1185">Reference proteome</keyword>
<dbReference type="EMBL" id="CAJPDR010000505">
    <property type="protein sequence ID" value="CAF9938240.1"/>
    <property type="molecule type" value="Genomic_DNA"/>
</dbReference>
<dbReference type="Proteomes" id="UP000664203">
    <property type="component" value="Unassembled WGS sequence"/>
</dbReference>
<sequence length="520" mass="59115">MLCSLLELSDELHLNIIRELLQHDDFLHQKSLQQDPNKESQDRDDEFHYHRDLMNWSCTSHYFRNLLAPCIFKSIKLRNDEKSGASVDSLLKSPHGALVKELYFLGTIPADMANPDDDEDFEALAEGFHTKSDKAEEEEDKPITITLPLVVDTLLSDLHQFPNLKSLSIGFTYPYEYPFNDYYDAEGIVDSENPEPARVWKALMTTTFETLLCRNPPQLRALEIRKLVWTSTEPYESQSFHKFLSHVECFSLSVRGGLSARGGDNGAGWCVGTCDGYLECVARFDDLFLDHLTSATSLTLKATEEGPIGLEGMHYARLALKKGQMPLLKSLHLKYIFICRELVDFVISHTDTLEQLTLHDCNSSVNGLQDNAGFYWNHFFDALYRADLKNSSHLEIRPHNAPLYYRFSQEEADPENVQQIRRVLDEDAKRRVFGYATLSDKYGDCFVDEDENQAAFERGEDQVAFDRLMGNVNANAAKGGGESDWASQPGKLDDIMIPKRLHGCSDNQPFNVGNVEMLNL</sequence>
<name>A0A8H3J024_9LECA</name>
<evidence type="ECO:0000313" key="2">
    <source>
        <dbReference type="Proteomes" id="UP000664203"/>
    </source>
</evidence>
<gene>
    <name evidence="1" type="ORF">ALECFALPRED_007580</name>
</gene>
<evidence type="ECO:0000313" key="1">
    <source>
        <dbReference type="EMBL" id="CAF9938240.1"/>
    </source>
</evidence>